<reference evidence="1 2" key="1">
    <citation type="submission" date="2024-09" db="EMBL/GenBank/DDBJ databases">
        <title>Floridaenema gen nov. (Aerosakkonemataceae, Aerosakkonematales ord. nov., Cyanobacteria) from benthic tropical and subtropical fresh waters, with the description of four new species.</title>
        <authorList>
            <person name="Moretto J.A."/>
            <person name="Berthold D.E."/>
            <person name="Lefler F.W."/>
            <person name="Huang I.-S."/>
            <person name="Laughinghouse H. IV."/>
        </authorList>
    </citation>
    <scope>NUCLEOTIDE SEQUENCE [LARGE SCALE GENOMIC DNA]</scope>
    <source>
        <strain evidence="1 2">BLCC-F50</strain>
    </source>
</reference>
<dbReference type="EMBL" id="JBHFNR010000239">
    <property type="protein sequence ID" value="MFB2897142.1"/>
    <property type="molecule type" value="Genomic_DNA"/>
</dbReference>
<organism evidence="1 2">
    <name type="scientific">Floridaenema flaviceps BLCC-F50</name>
    <dbReference type="NCBI Taxonomy" id="3153642"/>
    <lineage>
        <taxon>Bacteria</taxon>
        <taxon>Bacillati</taxon>
        <taxon>Cyanobacteriota</taxon>
        <taxon>Cyanophyceae</taxon>
        <taxon>Oscillatoriophycideae</taxon>
        <taxon>Aerosakkonematales</taxon>
        <taxon>Aerosakkonemataceae</taxon>
        <taxon>Floridanema</taxon>
        <taxon>Floridanema flaviceps</taxon>
    </lineage>
</organism>
<protein>
    <submittedName>
        <fullName evidence="1">Addiction module protein</fullName>
    </submittedName>
</protein>
<accession>A0ABV4XZP6</accession>
<proteinExistence type="predicted"/>
<dbReference type="Pfam" id="PF09720">
    <property type="entry name" value="Unstab_antitox"/>
    <property type="match status" value="1"/>
</dbReference>
<name>A0ABV4XZP6_9CYAN</name>
<dbReference type="RefSeq" id="WP_413266757.1">
    <property type="nucleotide sequence ID" value="NZ_JBHFNR010000239.1"/>
</dbReference>
<sequence length="79" mass="8929">MRSLDQLTQELLSLPSTSRALLAEKLVESLEFDTDSAIQSAWLTEAKKRQDEIKNNTVEQISGEEALAQVRRQLENLAE</sequence>
<dbReference type="InterPro" id="IPR013406">
    <property type="entry name" value="CHP02574_addiction_mod"/>
</dbReference>
<dbReference type="Proteomes" id="UP001576784">
    <property type="component" value="Unassembled WGS sequence"/>
</dbReference>
<keyword evidence="2" id="KW-1185">Reference proteome</keyword>
<gene>
    <name evidence="1" type="ORF">ACE1CI_29860</name>
</gene>
<comment type="caution">
    <text evidence="1">The sequence shown here is derived from an EMBL/GenBank/DDBJ whole genome shotgun (WGS) entry which is preliminary data.</text>
</comment>
<evidence type="ECO:0000313" key="2">
    <source>
        <dbReference type="Proteomes" id="UP001576784"/>
    </source>
</evidence>
<evidence type="ECO:0000313" key="1">
    <source>
        <dbReference type="EMBL" id="MFB2897142.1"/>
    </source>
</evidence>